<dbReference type="Gene3D" id="2.120.10.30">
    <property type="entry name" value="TolB, C-terminal domain"/>
    <property type="match status" value="1"/>
</dbReference>
<name>A0AAX3LWW2_9BACL</name>
<dbReference type="InterPro" id="IPR011042">
    <property type="entry name" value="6-blade_b-propeller_TolB-like"/>
</dbReference>
<dbReference type="AlphaFoldDB" id="A0AAX3LWW2"/>
<dbReference type="InterPro" id="IPR011047">
    <property type="entry name" value="Quinoprotein_ADH-like_sf"/>
</dbReference>
<evidence type="ECO:0000313" key="2">
    <source>
        <dbReference type="Proteomes" id="UP001220509"/>
    </source>
</evidence>
<dbReference type="Proteomes" id="UP001220509">
    <property type="component" value="Chromosome"/>
</dbReference>
<evidence type="ECO:0000313" key="1">
    <source>
        <dbReference type="EMBL" id="WCT54157.1"/>
    </source>
</evidence>
<dbReference type="KEGG" id="pka:PQ456_13185"/>
<protein>
    <recommendedName>
        <fullName evidence="3">Pyrroloquinoline-quinone binding quinoprotein</fullName>
    </recommendedName>
</protein>
<dbReference type="EMBL" id="CP117416">
    <property type="protein sequence ID" value="WCT54157.1"/>
    <property type="molecule type" value="Genomic_DNA"/>
</dbReference>
<organism evidence="1 2">
    <name type="scientific">Paenibacillus kyungheensis</name>
    <dbReference type="NCBI Taxonomy" id="1452732"/>
    <lineage>
        <taxon>Bacteria</taxon>
        <taxon>Bacillati</taxon>
        <taxon>Bacillota</taxon>
        <taxon>Bacilli</taxon>
        <taxon>Bacillales</taxon>
        <taxon>Paenibacillaceae</taxon>
        <taxon>Paenibacillus</taxon>
    </lineage>
</organism>
<accession>A0AAX3LWW2</accession>
<sequence>MNKEKYTLLWKIIVLIFLIHLIPFNVSHAIDSTDSSEIPVTDSLTDIIKNSIKSVQLADENGKLKSATYQMEFARSIANFDSIDSVFPDRSGNNIIVVYFDKNRVVKLASFQASNGKFLWETTLSKGFVRQTIYEVQDNGEIFCTTEDKNNFYLYTVNEKTGKITRFITQALPSKPSFLDWNYWILNNNELLMSFSMNNKSKLRYFDHNGKVIRTQELSGILRDVQNNNLLITSGTSTNVHFKVQDLHEKVRFTGELKDGMIWESYLFPDLSVALETNIGGIGENTFRLHKYNSTGKKEWIHTTINAYSPYKHIGDHIIVITPILSKVISLDKGKISKVLKDRKDVSISLKHKLLYFSDKTVRIADSKKMKWLAEINYIQNHSYNAWLNKQQLAIIDYDNKVLAVIKITEK</sequence>
<keyword evidence="2" id="KW-1185">Reference proteome</keyword>
<dbReference type="RefSeq" id="WP_273612700.1">
    <property type="nucleotide sequence ID" value="NZ_CP117416.1"/>
</dbReference>
<dbReference type="SUPFAM" id="SSF50998">
    <property type="entry name" value="Quinoprotein alcohol dehydrogenase-like"/>
    <property type="match status" value="1"/>
</dbReference>
<evidence type="ECO:0008006" key="3">
    <source>
        <dbReference type="Google" id="ProtNLM"/>
    </source>
</evidence>
<reference evidence="1 2" key="1">
    <citation type="submission" date="2023-02" db="EMBL/GenBank/DDBJ databases">
        <title>Genome sequence of Paenibacillus kyungheensis KACC 18744.</title>
        <authorList>
            <person name="Kim S."/>
            <person name="Heo J."/>
            <person name="Kwon S.-W."/>
        </authorList>
    </citation>
    <scope>NUCLEOTIDE SEQUENCE [LARGE SCALE GENOMIC DNA]</scope>
    <source>
        <strain evidence="1 2">KACC 18744</strain>
    </source>
</reference>
<gene>
    <name evidence="1" type="ORF">PQ456_13185</name>
</gene>
<proteinExistence type="predicted"/>